<reference evidence="9 10" key="2">
    <citation type="journal article" date="2010" name="Nucleic Acids Res.">
        <title>BeetleBase in 2010: revisions to provide comprehensive genomic information for Tribolium castaneum.</title>
        <authorList>
            <person name="Kim H.S."/>
            <person name="Murphy T."/>
            <person name="Xia J."/>
            <person name="Caragea D."/>
            <person name="Park Y."/>
            <person name="Beeman R.W."/>
            <person name="Lorenzen M.D."/>
            <person name="Butcher S."/>
            <person name="Manak J.R."/>
            <person name="Brown S.J."/>
        </authorList>
    </citation>
    <scope>GENOME REANNOTATION</scope>
    <source>
        <strain evidence="9 10">Georgia GA2</strain>
    </source>
</reference>
<feature type="transmembrane region" description="Helical" evidence="8">
    <location>
        <begin position="37"/>
        <end position="57"/>
    </location>
</feature>
<comment type="caution">
    <text evidence="8">Lacks conserved residue(s) required for the propagation of feature annotation.</text>
</comment>
<dbReference type="AlphaFoldDB" id="D6WTL5"/>
<name>D6WTL5_TRICA</name>
<feature type="transmembrane region" description="Helical" evidence="8">
    <location>
        <begin position="69"/>
        <end position="89"/>
    </location>
</feature>
<dbReference type="GO" id="GO:0005886">
    <property type="term" value="C:plasma membrane"/>
    <property type="evidence" value="ECO:0007669"/>
    <property type="project" value="UniProtKB-SubCell"/>
</dbReference>
<keyword evidence="4 8" id="KW-1133">Transmembrane helix</keyword>
<dbReference type="PANTHER" id="PTHR21143">
    <property type="entry name" value="INVERTEBRATE GUSTATORY RECEPTOR"/>
    <property type="match status" value="1"/>
</dbReference>
<dbReference type="GO" id="GO:0007165">
    <property type="term" value="P:signal transduction"/>
    <property type="evidence" value="ECO:0007669"/>
    <property type="project" value="UniProtKB-KW"/>
</dbReference>
<dbReference type="PhylomeDB" id="D6WTL5"/>
<feature type="transmembrane region" description="Helical" evidence="8">
    <location>
        <begin position="223"/>
        <end position="248"/>
    </location>
</feature>
<evidence type="ECO:0000256" key="8">
    <source>
        <dbReference type="RuleBase" id="RU363108"/>
    </source>
</evidence>
<keyword evidence="7 8" id="KW-0807">Transducer</keyword>
<accession>D6WTL5</accession>
<dbReference type="InterPro" id="IPR013604">
    <property type="entry name" value="7TM_chemorcpt"/>
</dbReference>
<dbReference type="GO" id="GO:0008049">
    <property type="term" value="P:male courtship behavior"/>
    <property type="evidence" value="ECO:0000318"/>
    <property type="project" value="GO_Central"/>
</dbReference>
<evidence type="ECO:0000256" key="3">
    <source>
        <dbReference type="ARBA" id="ARBA00022692"/>
    </source>
</evidence>
<keyword evidence="6 8" id="KW-0675">Receptor</keyword>
<dbReference type="HOGENOM" id="CLU_753019_0_0_1"/>
<evidence type="ECO:0000256" key="7">
    <source>
        <dbReference type="ARBA" id="ARBA00023224"/>
    </source>
</evidence>
<evidence type="ECO:0000313" key="10">
    <source>
        <dbReference type="Proteomes" id="UP000007266"/>
    </source>
</evidence>
<keyword evidence="5 8" id="KW-0472">Membrane</keyword>
<dbReference type="GO" id="GO:0043025">
    <property type="term" value="C:neuronal cell body"/>
    <property type="evidence" value="ECO:0000318"/>
    <property type="project" value="GO_Central"/>
</dbReference>
<dbReference type="GO" id="GO:0007635">
    <property type="term" value="P:chemosensory behavior"/>
    <property type="evidence" value="ECO:0000318"/>
    <property type="project" value="GO_Central"/>
</dbReference>
<keyword evidence="2 8" id="KW-1003">Cell membrane</keyword>
<dbReference type="PANTHER" id="PTHR21143:SF133">
    <property type="entry name" value="GUSTATORY AND PHEROMONE RECEPTOR 32A-RELATED"/>
    <property type="match status" value="1"/>
</dbReference>
<evidence type="ECO:0000256" key="4">
    <source>
        <dbReference type="ARBA" id="ARBA00022989"/>
    </source>
</evidence>
<gene>
    <name evidence="9" type="primary">TcGr128</name>
    <name evidence="9" type="ORF">TcasGA2_TC030218</name>
</gene>
<evidence type="ECO:0000313" key="9">
    <source>
        <dbReference type="EMBL" id="EFA07622.1"/>
    </source>
</evidence>
<comment type="function">
    <text evidence="8">Gustatory receptor which mediates acceptance or avoidance behavior, depending on its substrates.</text>
</comment>
<comment type="subcellular location">
    <subcellularLocation>
        <location evidence="1 8">Cell membrane</location>
        <topology evidence="1 8">Multi-pass membrane protein</topology>
    </subcellularLocation>
</comment>
<reference evidence="9 10" key="1">
    <citation type="journal article" date="2008" name="Nature">
        <title>The genome of the model beetle and pest Tribolium castaneum.</title>
        <authorList>
            <consortium name="Tribolium Genome Sequencing Consortium"/>
            <person name="Richards S."/>
            <person name="Gibbs R.A."/>
            <person name="Weinstock G.M."/>
            <person name="Brown S.J."/>
            <person name="Denell R."/>
            <person name="Beeman R.W."/>
            <person name="Gibbs R."/>
            <person name="Beeman R.W."/>
            <person name="Brown S.J."/>
            <person name="Bucher G."/>
            <person name="Friedrich M."/>
            <person name="Grimmelikhuijzen C.J."/>
            <person name="Klingler M."/>
            <person name="Lorenzen M."/>
            <person name="Richards S."/>
            <person name="Roth S."/>
            <person name="Schroder R."/>
            <person name="Tautz D."/>
            <person name="Zdobnov E.M."/>
            <person name="Muzny D."/>
            <person name="Gibbs R.A."/>
            <person name="Weinstock G.M."/>
            <person name="Attaway T."/>
            <person name="Bell S."/>
            <person name="Buhay C.J."/>
            <person name="Chandrabose M.N."/>
            <person name="Chavez D."/>
            <person name="Clerk-Blankenburg K.P."/>
            <person name="Cree A."/>
            <person name="Dao M."/>
            <person name="Davis C."/>
            <person name="Chacko J."/>
            <person name="Dinh H."/>
            <person name="Dugan-Rocha S."/>
            <person name="Fowler G."/>
            <person name="Garner T.T."/>
            <person name="Garnes J."/>
            <person name="Gnirke A."/>
            <person name="Hawes A."/>
            <person name="Hernandez J."/>
            <person name="Hines S."/>
            <person name="Holder M."/>
            <person name="Hume J."/>
            <person name="Jhangiani S.N."/>
            <person name="Joshi V."/>
            <person name="Khan Z.M."/>
            <person name="Jackson L."/>
            <person name="Kovar C."/>
            <person name="Kowis A."/>
            <person name="Lee S."/>
            <person name="Lewis L.R."/>
            <person name="Margolis J."/>
            <person name="Morgan M."/>
            <person name="Nazareth L.V."/>
            <person name="Nguyen N."/>
            <person name="Okwuonu G."/>
            <person name="Parker D."/>
            <person name="Richards S."/>
            <person name="Ruiz S.J."/>
            <person name="Santibanez J."/>
            <person name="Savard J."/>
            <person name="Scherer S.E."/>
            <person name="Schneider B."/>
            <person name="Sodergren E."/>
            <person name="Tautz D."/>
            <person name="Vattahil S."/>
            <person name="Villasana D."/>
            <person name="White C.S."/>
            <person name="Wright R."/>
            <person name="Park Y."/>
            <person name="Beeman R.W."/>
            <person name="Lord J."/>
            <person name="Oppert B."/>
            <person name="Lorenzen M."/>
            <person name="Brown S."/>
            <person name="Wang L."/>
            <person name="Savard J."/>
            <person name="Tautz D."/>
            <person name="Richards S."/>
            <person name="Weinstock G."/>
            <person name="Gibbs R.A."/>
            <person name="Liu Y."/>
            <person name="Worley K."/>
            <person name="Weinstock G."/>
            <person name="Elsik C.G."/>
            <person name="Reese J.T."/>
            <person name="Elhaik E."/>
            <person name="Landan G."/>
            <person name="Graur D."/>
            <person name="Arensburger P."/>
            <person name="Atkinson P."/>
            <person name="Beeman R.W."/>
            <person name="Beidler J."/>
            <person name="Brown S.J."/>
            <person name="Demuth J.P."/>
            <person name="Drury D.W."/>
            <person name="Du Y.Z."/>
            <person name="Fujiwara H."/>
            <person name="Lorenzen M."/>
            <person name="Maselli V."/>
            <person name="Osanai M."/>
            <person name="Park Y."/>
            <person name="Robertson H.M."/>
            <person name="Tu Z."/>
            <person name="Wang J.J."/>
            <person name="Wang S."/>
            <person name="Richards S."/>
            <person name="Song H."/>
            <person name="Zhang L."/>
            <person name="Sodergren E."/>
            <person name="Werner D."/>
            <person name="Stanke M."/>
            <person name="Morgenstern B."/>
            <person name="Solovyev V."/>
            <person name="Kosarev P."/>
            <person name="Brown G."/>
            <person name="Chen H.C."/>
            <person name="Ermolaeva O."/>
            <person name="Hlavina W."/>
            <person name="Kapustin Y."/>
            <person name="Kiryutin B."/>
            <person name="Kitts P."/>
            <person name="Maglott D."/>
            <person name="Pruitt K."/>
            <person name="Sapojnikov V."/>
            <person name="Souvorov A."/>
            <person name="Mackey A.J."/>
            <person name="Waterhouse R.M."/>
            <person name="Wyder S."/>
            <person name="Zdobnov E.M."/>
            <person name="Zdobnov E.M."/>
            <person name="Wyder S."/>
            <person name="Kriventseva E.V."/>
            <person name="Kadowaki T."/>
            <person name="Bork P."/>
            <person name="Aranda M."/>
            <person name="Bao R."/>
            <person name="Beermann A."/>
            <person name="Berns N."/>
            <person name="Bolognesi R."/>
            <person name="Bonneton F."/>
            <person name="Bopp D."/>
            <person name="Brown S.J."/>
            <person name="Bucher G."/>
            <person name="Butts T."/>
            <person name="Chaumot A."/>
            <person name="Denell R.E."/>
            <person name="Ferrier D.E."/>
            <person name="Friedrich M."/>
            <person name="Gordon C.M."/>
            <person name="Jindra M."/>
            <person name="Klingler M."/>
            <person name="Lan Q."/>
            <person name="Lattorff H.M."/>
            <person name="Laudet V."/>
            <person name="von Levetsow C."/>
            <person name="Liu Z."/>
            <person name="Lutz R."/>
            <person name="Lynch J.A."/>
            <person name="da Fonseca R.N."/>
            <person name="Posnien N."/>
            <person name="Reuter R."/>
            <person name="Roth S."/>
            <person name="Savard J."/>
            <person name="Schinko J.B."/>
            <person name="Schmitt C."/>
            <person name="Schoppmeier M."/>
            <person name="Schroder R."/>
            <person name="Shippy T.D."/>
            <person name="Simonnet F."/>
            <person name="Marques-Souza H."/>
            <person name="Tautz D."/>
            <person name="Tomoyasu Y."/>
            <person name="Trauner J."/>
            <person name="Van der Zee M."/>
            <person name="Vervoort M."/>
            <person name="Wittkopp N."/>
            <person name="Wimmer E.A."/>
            <person name="Yang X."/>
            <person name="Jones A.K."/>
            <person name="Sattelle D.B."/>
            <person name="Ebert P.R."/>
            <person name="Nelson D."/>
            <person name="Scott J.G."/>
            <person name="Beeman R.W."/>
            <person name="Muthukrishnan S."/>
            <person name="Kramer K.J."/>
            <person name="Arakane Y."/>
            <person name="Beeman R.W."/>
            <person name="Zhu Q."/>
            <person name="Hogenkamp D."/>
            <person name="Dixit R."/>
            <person name="Oppert B."/>
            <person name="Jiang H."/>
            <person name="Zou Z."/>
            <person name="Marshall J."/>
            <person name="Elpidina E."/>
            <person name="Vinokurov K."/>
            <person name="Oppert C."/>
            <person name="Zou Z."/>
            <person name="Evans J."/>
            <person name="Lu Z."/>
            <person name="Zhao P."/>
            <person name="Sumathipala N."/>
            <person name="Altincicek B."/>
            <person name="Vilcinskas A."/>
            <person name="Williams M."/>
            <person name="Hultmark D."/>
            <person name="Hetru C."/>
            <person name="Jiang H."/>
            <person name="Grimmelikhuijzen C.J."/>
            <person name="Hauser F."/>
            <person name="Cazzamali G."/>
            <person name="Williamson M."/>
            <person name="Park Y."/>
            <person name="Li B."/>
            <person name="Tanaka Y."/>
            <person name="Predel R."/>
            <person name="Neupert S."/>
            <person name="Schachtner J."/>
            <person name="Verleyen P."/>
            <person name="Raible F."/>
            <person name="Bork P."/>
            <person name="Friedrich M."/>
            <person name="Walden K.K."/>
            <person name="Robertson H.M."/>
            <person name="Angeli S."/>
            <person name="Foret S."/>
            <person name="Bucher G."/>
            <person name="Schuetz S."/>
            <person name="Maleszka R."/>
            <person name="Wimmer E.A."/>
            <person name="Beeman R.W."/>
            <person name="Lorenzen M."/>
            <person name="Tomoyasu Y."/>
            <person name="Miller S.C."/>
            <person name="Grossmann D."/>
            <person name="Bucher G."/>
        </authorList>
    </citation>
    <scope>NUCLEOTIDE SEQUENCE [LARGE SCALE GENOMIC DNA]</scope>
    <source>
        <strain evidence="9 10">Georgia GA2</strain>
    </source>
</reference>
<dbReference type="GO" id="GO:0030424">
    <property type="term" value="C:axon"/>
    <property type="evidence" value="ECO:0000318"/>
    <property type="project" value="GO_Central"/>
</dbReference>
<feature type="transmembrane region" description="Helical" evidence="8">
    <location>
        <begin position="254"/>
        <end position="275"/>
    </location>
</feature>
<dbReference type="GO" id="GO:0030425">
    <property type="term" value="C:dendrite"/>
    <property type="evidence" value="ECO:0000318"/>
    <property type="project" value="GO_Central"/>
</dbReference>
<evidence type="ECO:0000256" key="2">
    <source>
        <dbReference type="ARBA" id="ARBA00022475"/>
    </source>
</evidence>
<protein>
    <recommendedName>
        <fullName evidence="8">Gustatory receptor</fullName>
    </recommendedName>
</protein>
<dbReference type="Proteomes" id="UP000007266">
    <property type="component" value="Linkage group 7"/>
</dbReference>
<dbReference type="GO" id="GO:0050909">
    <property type="term" value="P:sensory perception of taste"/>
    <property type="evidence" value="ECO:0007669"/>
    <property type="project" value="InterPro"/>
</dbReference>
<keyword evidence="10" id="KW-1185">Reference proteome</keyword>
<feature type="transmembrane region" description="Helical" evidence="8">
    <location>
        <begin position="120"/>
        <end position="139"/>
    </location>
</feature>
<organism evidence="9 10">
    <name type="scientific">Tribolium castaneum</name>
    <name type="common">Red flour beetle</name>
    <dbReference type="NCBI Taxonomy" id="7070"/>
    <lineage>
        <taxon>Eukaryota</taxon>
        <taxon>Metazoa</taxon>
        <taxon>Ecdysozoa</taxon>
        <taxon>Arthropoda</taxon>
        <taxon>Hexapoda</taxon>
        <taxon>Insecta</taxon>
        <taxon>Pterygota</taxon>
        <taxon>Neoptera</taxon>
        <taxon>Endopterygota</taxon>
        <taxon>Coleoptera</taxon>
        <taxon>Polyphaga</taxon>
        <taxon>Cucujiformia</taxon>
        <taxon>Tenebrionidae</taxon>
        <taxon>Tenebrionidae incertae sedis</taxon>
        <taxon>Tribolium</taxon>
    </lineage>
</organism>
<proteinExistence type="inferred from homology"/>
<dbReference type="InParanoid" id="D6WTL5"/>
<comment type="similarity">
    <text evidence="8">Belongs to the insect chemoreceptor superfamily. Gustatory receptor (GR) family.</text>
</comment>
<keyword evidence="3 8" id="KW-0812">Transmembrane</keyword>
<evidence type="ECO:0000256" key="5">
    <source>
        <dbReference type="ARBA" id="ARBA00023136"/>
    </source>
</evidence>
<dbReference type="EMBL" id="KQ971355">
    <property type="protein sequence ID" value="EFA07622.1"/>
    <property type="molecule type" value="Genomic_DNA"/>
</dbReference>
<evidence type="ECO:0000256" key="1">
    <source>
        <dbReference type="ARBA" id="ARBA00004651"/>
    </source>
</evidence>
<evidence type="ECO:0000256" key="6">
    <source>
        <dbReference type="ARBA" id="ARBA00023170"/>
    </source>
</evidence>
<dbReference type="Pfam" id="PF08395">
    <property type="entry name" value="7tm_7"/>
    <property type="match status" value="1"/>
</dbReference>
<sequence>MTTVLVTTPTLLKYSYKLTGVVPFPFTTSKPTKISQVVSHIWPIFFCLYFISIYLFYTSVNNETKIFSYINFLVYHWNVLYMVVYVVMLHKRSTKVKKLLTEISKIQLITNNNSKSNERYVRIIQIVTLVCLLVTFLLRNIPLTYTIYFMYPCTISTFDNLFINDVLNEFCNKFKTINRKFENIVAKFGTSESDFNIEIIQKLSHHHYNLVSLVLEMIKQFEITLIVAITQTFIVMVDSVYTVTFLIFNKRVLTFHFGCNLFFVHYAICWLFNLIRKFSETQEETNKAGSYVHCIWNKYSLRGNIEKKMRYLELVSLRLLNTKVNFTASGCFNLDWTLLQTIIAGVTTYWVILVQFPN</sequence>